<protein>
    <recommendedName>
        <fullName evidence="12">Alkaline phytoceramidase</fullName>
    </recommendedName>
</protein>
<feature type="binding site" evidence="7">
    <location>
        <position position="37"/>
    </location>
    <ligand>
        <name>Ca(2+)</name>
        <dbReference type="ChEBI" id="CHEBI:29108"/>
    </ligand>
</feature>
<feature type="binding site" evidence="7">
    <location>
        <position position="28"/>
    </location>
    <ligand>
        <name>Ca(2+)</name>
        <dbReference type="ChEBI" id="CHEBI:29108"/>
    </ligand>
</feature>
<dbReference type="GO" id="GO:0046514">
    <property type="term" value="P:ceramide catabolic process"/>
    <property type="evidence" value="ECO:0007669"/>
    <property type="project" value="TreeGrafter"/>
</dbReference>
<evidence type="ECO:0000256" key="6">
    <source>
        <dbReference type="ARBA" id="ARBA00023136"/>
    </source>
</evidence>
<feature type="binding site" evidence="8">
    <location>
        <position position="236"/>
    </location>
    <ligand>
        <name>Zn(2+)</name>
        <dbReference type="ChEBI" id="CHEBI:29105"/>
        <note>catalytic</note>
    </ligand>
</feature>
<keyword evidence="7" id="KW-0479">Metal-binding</keyword>
<evidence type="ECO:0000313" key="10">
    <source>
        <dbReference type="EMBL" id="KAF7302764.1"/>
    </source>
</evidence>
<name>A0A8H6SNW7_MYCCL</name>
<evidence type="ECO:0000256" key="7">
    <source>
        <dbReference type="PIRSR" id="PIRSR608901-1"/>
    </source>
</evidence>
<evidence type="ECO:0008006" key="12">
    <source>
        <dbReference type="Google" id="ProtNLM"/>
    </source>
</evidence>
<sequence length="302" mass="34477">MNASTSLIANRIGYYGPPTATLDWCEANHQFSYYISEMANSLSNVFTVGCAALGAQLVVREKLPSRFILGYLGIAAVGIGSFWFHATLLYSAQLGDEIPMIFVTTMCMWLLFDQRPGFSFLKTTRSWATTILASLFITSFTWSYLKYRNPVYHQFVFGTMLLTIAFRVYYLLSLSKRYSPLVPADKKRHIARLFGSGVAQFVFAFLIWNLDNIFCETITGWKLSVGWPTAFLLEGHSWWHLFTVPNLLWNVSFPNMAQATGTYYKFIGIQYLVLCLKDDPQQYTLSSEFGLPYIKRIAKKVD</sequence>
<dbReference type="Proteomes" id="UP000613580">
    <property type="component" value="Unassembled WGS sequence"/>
</dbReference>
<feature type="binding site" evidence="7">
    <location>
        <position position="24"/>
    </location>
    <ligand>
        <name>Ca(2+)</name>
        <dbReference type="ChEBI" id="CHEBI:29108"/>
    </ligand>
</feature>
<dbReference type="Pfam" id="PF05875">
    <property type="entry name" value="Ceramidase"/>
    <property type="match status" value="1"/>
</dbReference>
<feature type="binding site" evidence="7">
    <location>
        <position position="23"/>
    </location>
    <ligand>
        <name>Ca(2+)</name>
        <dbReference type="ChEBI" id="CHEBI:29108"/>
    </ligand>
</feature>
<evidence type="ECO:0000256" key="9">
    <source>
        <dbReference type="SAM" id="Phobius"/>
    </source>
</evidence>
<evidence type="ECO:0000256" key="4">
    <source>
        <dbReference type="ARBA" id="ARBA00022801"/>
    </source>
</evidence>
<evidence type="ECO:0000256" key="5">
    <source>
        <dbReference type="ARBA" id="ARBA00022989"/>
    </source>
</evidence>
<comment type="similarity">
    <text evidence="2">Belongs to the alkaline ceramidase family.</text>
</comment>
<feature type="transmembrane region" description="Helical" evidence="9">
    <location>
        <begin position="71"/>
        <end position="92"/>
    </location>
</feature>
<gene>
    <name evidence="10" type="ORF">HMN09_00911500</name>
</gene>
<dbReference type="InterPro" id="IPR008901">
    <property type="entry name" value="ACER"/>
</dbReference>
<feature type="binding site" evidence="8">
    <location>
        <position position="240"/>
    </location>
    <ligand>
        <name>Zn(2+)</name>
        <dbReference type="ChEBI" id="CHEBI:29105"/>
        <note>catalytic</note>
    </ligand>
</feature>
<comment type="subcellular location">
    <subcellularLocation>
        <location evidence="1">Membrane</location>
        <topology evidence="1">Multi-pass membrane protein</topology>
    </subcellularLocation>
</comment>
<dbReference type="PANTHER" id="PTHR46187:SF3">
    <property type="entry name" value="ALKALINE CERAMIDASE 3"/>
    <property type="match status" value="1"/>
</dbReference>
<keyword evidence="6 9" id="KW-0472">Membrane</keyword>
<dbReference type="EMBL" id="JACAZE010000012">
    <property type="protein sequence ID" value="KAF7302764.1"/>
    <property type="molecule type" value="Genomic_DNA"/>
</dbReference>
<feature type="binding site" evidence="8">
    <location>
        <position position="85"/>
    </location>
    <ligand>
        <name>Zn(2+)</name>
        <dbReference type="ChEBI" id="CHEBI:29105"/>
        <note>catalytic</note>
    </ligand>
</feature>
<accession>A0A8H6SNW7</accession>
<feature type="transmembrane region" description="Helical" evidence="9">
    <location>
        <begin position="151"/>
        <end position="172"/>
    </location>
</feature>
<dbReference type="GO" id="GO:0046872">
    <property type="term" value="F:metal ion binding"/>
    <property type="evidence" value="ECO:0007669"/>
    <property type="project" value="UniProtKB-KW"/>
</dbReference>
<keyword evidence="3 9" id="KW-0812">Transmembrane</keyword>
<dbReference type="AlphaFoldDB" id="A0A8H6SNW7"/>
<dbReference type="GO" id="GO:0046513">
    <property type="term" value="P:ceramide biosynthetic process"/>
    <property type="evidence" value="ECO:0007669"/>
    <property type="project" value="TreeGrafter"/>
</dbReference>
<comment type="cofactor">
    <cofactor evidence="8">
        <name>Zn(2+)</name>
        <dbReference type="ChEBI" id="CHEBI:29105"/>
    </cofactor>
</comment>
<evidence type="ECO:0000256" key="1">
    <source>
        <dbReference type="ARBA" id="ARBA00004141"/>
    </source>
</evidence>
<feature type="transmembrane region" description="Helical" evidence="9">
    <location>
        <begin position="193"/>
        <end position="210"/>
    </location>
</feature>
<evidence type="ECO:0000313" key="11">
    <source>
        <dbReference type="Proteomes" id="UP000613580"/>
    </source>
</evidence>
<keyword evidence="5 9" id="KW-1133">Transmembrane helix</keyword>
<evidence type="ECO:0000256" key="3">
    <source>
        <dbReference type="ARBA" id="ARBA00022692"/>
    </source>
</evidence>
<comment type="caution">
    <text evidence="10">The sequence shown here is derived from an EMBL/GenBank/DDBJ whole genome shotgun (WGS) entry which is preliminary data.</text>
</comment>
<reference evidence="10" key="1">
    <citation type="submission" date="2020-05" db="EMBL/GenBank/DDBJ databases">
        <title>Mycena genomes resolve the evolution of fungal bioluminescence.</title>
        <authorList>
            <person name="Tsai I.J."/>
        </authorList>
    </citation>
    <scope>NUCLEOTIDE SEQUENCE</scope>
    <source>
        <strain evidence="10">110903Hualien_Pintung</strain>
    </source>
</reference>
<keyword evidence="8" id="KW-0862">Zinc</keyword>
<feature type="binding site" evidence="7">
    <location>
        <position position="26"/>
    </location>
    <ligand>
        <name>Ca(2+)</name>
        <dbReference type="ChEBI" id="CHEBI:29108"/>
    </ligand>
</feature>
<evidence type="ECO:0000256" key="2">
    <source>
        <dbReference type="ARBA" id="ARBA00009780"/>
    </source>
</evidence>
<feature type="transmembrane region" description="Helical" evidence="9">
    <location>
        <begin position="126"/>
        <end position="145"/>
    </location>
</feature>
<organism evidence="10 11">
    <name type="scientific">Mycena chlorophos</name>
    <name type="common">Agaric fungus</name>
    <name type="synonym">Agaricus chlorophos</name>
    <dbReference type="NCBI Taxonomy" id="658473"/>
    <lineage>
        <taxon>Eukaryota</taxon>
        <taxon>Fungi</taxon>
        <taxon>Dikarya</taxon>
        <taxon>Basidiomycota</taxon>
        <taxon>Agaricomycotina</taxon>
        <taxon>Agaricomycetes</taxon>
        <taxon>Agaricomycetidae</taxon>
        <taxon>Agaricales</taxon>
        <taxon>Marasmiineae</taxon>
        <taxon>Mycenaceae</taxon>
        <taxon>Mycena</taxon>
    </lineage>
</organism>
<dbReference type="GO" id="GO:0005789">
    <property type="term" value="C:endoplasmic reticulum membrane"/>
    <property type="evidence" value="ECO:0007669"/>
    <property type="project" value="TreeGrafter"/>
</dbReference>
<keyword evidence="7" id="KW-0106">Calcium</keyword>
<keyword evidence="11" id="KW-1185">Reference proteome</keyword>
<dbReference type="PANTHER" id="PTHR46187">
    <property type="entry name" value="ALKALINE CERAMIDASE 3"/>
    <property type="match status" value="1"/>
</dbReference>
<keyword evidence="4" id="KW-0378">Hydrolase</keyword>
<evidence type="ECO:0000256" key="8">
    <source>
        <dbReference type="PIRSR" id="PIRSR608901-2"/>
    </source>
</evidence>
<proteinExistence type="inferred from homology"/>
<dbReference type="GO" id="GO:0016811">
    <property type="term" value="F:hydrolase activity, acting on carbon-nitrogen (but not peptide) bonds, in linear amides"/>
    <property type="evidence" value="ECO:0007669"/>
    <property type="project" value="InterPro"/>
</dbReference>
<dbReference type="OrthoDB" id="187171at2759"/>